<dbReference type="EMBL" id="LZPO01044638">
    <property type="protein sequence ID" value="OBS73815.1"/>
    <property type="molecule type" value="Genomic_DNA"/>
</dbReference>
<reference evidence="2 3" key="1">
    <citation type="submission" date="2016-06" db="EMBL/GenBank/DDBJ databases">
        <title>The Draft Genome Sequence and Annotation of the Desert Woodrat Neotoma lepida.</title>
        <authorList>
            <person name="Campbell M."/>
            <person name="Oakeson K.F."/>
            <person name="Yandell M."/>
            <person name="Halpert J.R."/>
            <person name="Dearing D."/>
        </authorList>
    </citation>
    <scope>NUCLEOTIDE SEQUENCE [LARGE SCALE GENOMIC DNA]</scope>
    <source>
        <strain evidence="2">417</strain>
        <tissue evidence="2">Liver</tissue>
    </source>
</reference>
<evidence type="ECO:0000256" key="1">
    <source>
        <dbReference type="SAM" id="MobiDB-lite"/>
    </source>
</evidence>
<protein>
    <submittedName>
        <fullName evidence="2">Uncharacterized protein</fullName>
    </submittedName>
</protein>
<feature type="non-terminal residue" evidence="2">
    <location>
        <position position="170"/>
    </location>
</feature>
<accession>A0A1A6H7J3</accession>
<dbReference type="Proteomes" id="UP000092124">
    <property type="component" value="Unassembled WGS sequence"/>
</dbReference>
<gene>
    <name evidence="2" type="ORF">A6R68_15647</name>
</gene>
<comment type="caution">
    <text evidence="2">The sequence shown here is derived from an EMBL/GenBank/DDBJ whole genome shotgun (WGS) entry which is preliminary data.</text>
</comment>
<evidence type="ECO:0000313" key="2">
    <source>
        <dbReference type="EMBL" id="OBS73815.1"/>
    </source>
</evidence>
<name>A0A1A6H7J3_NEOLE</name>
<organism evidence="2 3">
    <name type="scientific">Neotoma lepida</name>
    <name type="common">Desert woodrat</name>
    <dbReference type="NCBI Taxonomy" id="56216"/>
    <lineage>
        <taxon>Eukaryota</taxon>
        <taxon>Metazoa</taxon>
        <taxon>Chordata</taxon>
        <taxon>Craniata</taxon>
        <taxon>Vertebrata</taxon>
        <taxon>Euteleostomi</taxon>
        <taxon>Mammalia</taxon>
        <taxon>Eutheria</taxon>
        <taxon>Euarchontoglires</taxon>
        <taxon>Glires</taxon>
        <taxon>Rodentia</taxon>
        <taxon>Myomorpha</taxon>
        <taxon>Muroidea</taxon>
        <taxon>Cricetidae</taxon>
        <taxon>Neotominae</taxon>
        <taxon>Neotoma</taxon>
    </lineage>
</organism>
<sequence>MPPGLGVLRGPAALTLPEPRRERPQPALALGSGWGFSCNPPCVGKGEEEEDLNIEDCYVPQRSIYDTVRLNEQIDSGSKAECNMASKGDVEAPFSAQEMEVTQKKGSLQFIPVKKKTGLRKMGVQAGTLDPVCNGFQLVQVFQKEEIEPLQVKQQDVNWLGQGLIQSAAA</sequence>
<proteinExistence type="predicted"/>
<feature type="region of interest" description="Disordered" evidence="1">
    <location>
        <begin position="1"/>
        <end position="25"/>
    </location>
</feature>
<dbReference type="AlphaFoldDB" id="A0A1A6H7J3"/>
<keyword evidence="3" id="KW-1185">Reference proteome</keyword>
<dbReference type="STRING" id="56216.A0A1A6H7J3"/>
<dbReference type="OrthoDB" id="8959915at2759"/>
<evidence type="ECO:0000313" key="3">
    <source>
        <dbReference type="Proteomes" id="UP000092124"/>
    </source>
</evidence>